<protein>
    <recommendedName>
        <fullName evidence="2">DUF3263 domain-containing protein</fullName>
    </recommendedName>
</protein>
<dbReference type="AlphaFoldDB" id="A0A381T8G3"/>
<evidence type="ECO:0000313" key="1">
    <source>
        <dbReference type="EMBL" id="SVA12029.1"/>
    </source>
</evidence>
<sequence>MALTRRDRDILDFERSWWTATSPKDVQIRERFELSATRYYQLLGELLEDGEAMAYDPLVVRRLRRQRDRRRRARLEPRVVEDDGGR</sequence>
<evidence type="ECO:0008006" key="2">
    <source>
        <dbReference type="Google" id="ProtNLM"/>
    </source>
</evidence>
<reference evidence="1" key="1">
    <citation type="submission" date="2018-05" db="EMBL/GenBank/DDBJ databases">
        <authorList>
            <person name="Lanie J.A."/>
            <person name="Ng W.-L."/>
            <person name="Kazmierczak K.M."/>
            <person name="Andrzejewski T.M."/>
            <person name="Davidsen T.M."/>
            <person name="Wayne K.J."/>
            <person name="Tettelin H."/>
            <person name="Glass J.I."/>
            <person name="Rusch D."/>
            <person name="Podicherti R."/>
            <person name="Tsui H.-C.T."/>
            <person name="Winkler M.E."/>
        </authorList>
    </citation>
    <scope>NUCLEOTIDE SEQUENCE</scope>
</reference>
<proteinExistence type="predicted"/>
<dbReference type="InterPro" id="IPR021678">
    <property type="entry name" value="DUF3263"/>
</dbReference>
<gene>
    <name evidence="1" type="ORF">METZ01_LOCUS64883</name>
</gene>
<name>A0A381T8G3_9ZZZZ</name>
<organism evidence="1">
    <name type="scientific">marine metagenome</name>
    <dbReference type="NCBI Taxonomy" id="408172"/>
    <lineage>
        <taxon>unclassified sequences</taxon>
        <taxon>metagenomes</taxon>
        <taxon>ecological metagenomes</taxon>
    </lineage>
</organism>
<dbReference type="EMBL" id="UINC01004129">
    <property type="protein sequence ID" value="SVA12029.1"/>
    <property type="molecule type" value="Genomic_DNA"/>
</dbReference>
<accession>A0A381T8G3</accession>
<dbReference type="Pfam" id="PF11662">
    <property type="entry name" value="DUF3263"/>
    <property type="match status" value="1"/>
</dbReference>